<evidence type="ECO:0000313" key="5">
    <source>
        <dbReference type="EMBL" id="RRF06768.1"/>
    </source>
</evidence>
<dbReference type="Proteomes" id="UP000258905">
    <property type="component" value="Unassembled WGS sequence"/>
</dbReference>
<evidence type="ECO:0000313" key="7">
    <source>
        <dbReference type="EMBL" id="SWF73837.1"/>
    </source>
</evidence>
<dbReference type="EMBL" id="QOHW01000001">
    <property type="protein sequence ID" value="RBZ25834.1"/>
    <property type="molecule type" value="Genomic_DNA"/>
</dbReference>
<dbReference type="EMBL" id="UIUC01000015">
    <property type="protein sequence ID" value="SVN65528.1"/>
    <property type="molecule type" value="Genomic_DNA"/>
</dbReference>
<evidence type="ECO:0000313" key="11">
    <source>
        <dbReference type="Proteomes" id="UP000257587"/>
    </source>
</evidence>
<dbReference type="Proteomes" id="UP000259364">
    <property type="component" value="Unassembled WGS sequence"/>
</dbReference>
<evidence type="ECO:0000313" key="12">
    <source>
        <dbReference type="Proteomes" id="UP000258905"/>
    </source>
</evidence>
<name>A0A2U0LVI5_KLEPN</name>
<evidence type="ECO:0000313" key="16">
    <source>
        <dbReference type="Proteomes" id="UP000294951"/>
    </source>
</evidence>
<dbReference type="Proteomes" id="UP000257587">
    <property type="component" value="Unassembled WGS sequence"/>
</dbReference>
<evidence type="ECO:0000313" key="6">
    <source>
        <dbReference type="EMBL" id="SVN65528.1"/>
    </source>
</evidence>
<dbReference type="EMBL" id="MPYG04000147">
    <property type="protein sequence ID" value="ROG92871.1"/>
    <property type="molecule type" value="Genomic_DNA"/>
</dbReference>
<sequence>MLPQPLTGRTDGVGEVFRTNTRAPGTTRPLKFLRTVIFLKIKRDGNEKFLWQDHQNRQLTLMS</sequence>
<evidence type="ECO:0000313" key="9">
    <source>
        <dbReference type="EMBL" id="TDJ92127.1"/>
    </source>
</evidence>
<dbReference type="Proteomes" id="UP000253559">
    <property type="component" value="Unassembled WGS sequence"/>
</dbReference>
<evidence type="ECO:0000313" key="3">
    <source>
        <dbReference type="EMBL" id="RDT93120.1"/>
    </source>
</evidence>
<dbReference type="Proteomes" id="UP000254657">
    <property type="component" value="Unassembled WGS sequence"/>
</dbReference>
<dbReference type="EMBL" id="UKAW01000008">
    <property type="protein sequence ID" value="SXG16802.1"/>
    <property type="molecule type" value="Genomic_DNA"/>
</dbReference>
<evidence type="ECO:0000313" key="17">
    <source>
        <dbReference type="Proteomes" id="UP000322977"/>
    </source>
</evidence>
<dbReference type="Proteomes" id="UP000283322">
    <property type="component" value="Unassembled WGS sequence"/>
</dbReference>
<accession>A0A2U0LVI5</accession>
<dbReference type="EMBL" id="UJHH01000015">
    <property type="protein sequence ID" value="SWF73837.1"/>
    <property type="molecule type" value="Genomic_DNA"/>
</dbReference>
<reference evidence="2" key="3">
    <citation type="submission" date="2018-08" db="EMBL/GenBank/DDBJ databases">
        <title>Klebsiella pneumoniae genome sequencing and assembly.</title>
        <authorList>
            <person name="Martins R.C.R."/>
            <person name="Perdigao-Neto L.V."/>
            <person name="Costa S.F."/>
            <person name="Levin A.S.S."/>
        </authorList>
    </citation>
    <scope>NUCLEOTIDE SEQUENCE</scope>
    <source>
        <strain evidence="2">BC_5001</strain>
    </source>
</reference>
<evidence type="ECO:0000313" key="10">
    <source>
        <dbReference type="EMBL" id="TYL69922.1"/>
    </source>
</evidence>
<evidence type="ECO:0000313" key="15">
    <source>
        <dbReference type="Proteomes" id="UP000283322"/>
    </source>
</evidence>
<evidence type="ECO:0000313" key="2">
    <source>
        <dbReference type="EMBL" id="RBZ25834.1"/>
    </source>
</evidence>
<reference evidence="9 16" key="8">
    <citation type="submission" date="2019-03" db="EMBL/GenBank/DDBJ databases">
        <title>Multidrug-Resistant Klebsiella pneumoniae Clinical Bloodstream Isolates in Shanghai, China.</title>
        <authorList>
            <person name="Wang S."/>
        </authorList>
    </citation>
    <scope>NUCLEOTIDE SEQUENCE [LARGE SCALE GENOMIC DNA]</scope>
    <source>
        <strain evidence="9 16">RJ1071</strain>
    </source>
</reference>
<dbReference type="Proteomes" id="UP000275975">
    <property type="component" value="Unassembled WGS sequence"/>
</dbReference>
<comment type="caution">
    <text evidence="4">The sequence shown here is derived from an EMBL/GenBank/DDBJ whole genome shotgun (WGS) entry which is preliminary data.</text>
</comment>
<reference evidence="4 15" key="6">
    <citation type="submission" date="2018-10" db="EMBL/GenBank/DDBJ databases">
        <authorList>
            <person name="Vanduin D."/>
            <person name="Fouts D."/>
            <person name="Wright M."/>
            <person name="Sutton G."/>
            <person name="Nguyen K."/>
            <person name="Kreiswirth B."/>
            <person name="Chen L."/>
            <person name="Rojas L."/>
            <person name="Hujer A."/>
            <person name="Hujer K."/>
            <person name="Bonomo R."/>
            <person name="Adams M."/>
        </authorList>
    </citation>
    <scope>NUCLEOTIDE SEQUENCE [LARGE SCALE GENOMIC DNA]</scope>
    <source>
        <strain evidence="4 15">CRK0165</strain>
    </source>
</reference>
<dbReference type="Proteomes" id="UP000294951">
    <property type="component" value="Unassembled WGS sequence"/>
</dbReference>
<evidence type="ECO:0000313" key="13">
    <source>
        <dbReference type="Proteomes" id="UP000259364"/>
    </source>
</evidence>
<accession>A0A0J2JSZ8</accession>
<reference evidence="2" key="2">
    <citation type="submission" date="2018-07" db="EMBL/GenBank/DDBJ databases">
        <authorList>
            <person name="Martins R.C."/>
            <person name="Perdigao-Neto L.V."/>
            <person name="Costa S.F."/>
            <person name="Levin A.S.S."/>
        </authorList>
    </citation>
    <scope>NUCLEOTIDE SEQUENCE</scope>
    <source>
        <strain evidence="2">BC_5001</strain>
    </source>
</reference>
<dbReference type="Proteomes" id="UP000322977">
    <property type="component" value="Unassembled WGS sequence"/>
</dbReference>
<evidence type="ECO:0000313" key="14">
    <source>
        <dbReference type="Proteomes" id="UP000275975"/>
    </source>
</evidence>
<dbReference type="EMBL" id="RDAM01000001">
    <property type="protein sequence ID" value="RRF06768.1"/>
    <property type="molecule type" value="Genomic_DNA"/>
</dbReference>
<organism evidence="4 15">
    <name type="scientific">Klebsiella pneumoniae</name>
    <dbReference type="NCBI Taxonomy" id="573"/>
    <lineage>
        <taxon>Bacteria</taxon>
        <taxon>Pseudomonadati</taxon>
        <taxon>Pseudomonadota</taxon>
        <taxon>Gammaproteobacteria</taxon>
        <taxon>Enterobacterales</taxon>
        <taxon>Enterobacteriaceae</taxon>
        <taxon>Klebsiella/Raoultella group</taxon>
        <taxon>Klebsiella</taxon>
        <taxon>Klebsiella pneumoniae complex</taxon>
    </lineage>
</organism>
<reference evidence="3" key="1">
    <citation type="submission" date="2018-07" db="EMBL/GenBank/DDBJ databases">
        <title>Draft genome sequence of Klebsiella pneumoniae K293.</title>
        <authorList>
            <person name="He F."/>
        </authorList>
    </citation>
    <scope>NUCLEOTIDE SEQUENCE</scope>
    <source>
        <strain evidence="3">K293</strain>
    </source>
</reference>
<dbReference type="EMBL" id="QRCF01000009">
    <property type="protein sequence ID" value="RDT93120.1"/>
    <property type="molecule type" value="Genomic_DNA"/>
</dbReference>
<dbReference type="AlphaFoldDB" id="A0A2U0LVI5"/>
<reference evidence="5 14" key="7">
    <citation type="journal article" date="2019" name="Antimicrob. Agents Chemother.">
        <title>Applying Rapid Whole Genome Sequencing to Predict Phenotypic Antimicrobial Susceptibility Testing Results Among Carbapenem-Resistant Klebsiella pneumoniae Clinical Isolates.</title>
        <authorList>
            <person name="Tamma P.D."/>
            <person name="Fan Y."/>
            <person name="Bergman Y."/>
            <person name="Pertea G."/>
            <person name="Kazmi A."/>
            <person name="Lewis S."/>
            <person name="Carroll K.C."/>
            <person name="Schatz M.C."/>
            <person name="Timp W."/>
            <person name="Simner P.J."/>
        </authorList>
    </citation>
    <scope>NUCLEOTIDE SEQUENCE [LARGE SCALE GENOMIC DNA]</scope>
    <source>
        <strain evidence="5 14">KLPN_104</strain>
    </source>
</reference>
<dbReference type="EMBL" id="VSSY01000113">
    <property type="protein sequence ID" value="TYL69922.1"/>
    <property type="molecule type" value="Genomic_DNA"/>
</dbReference>
<evidence type="ECO:0000313" key="4">
    <source>
        <dbReference type="EMBL" id="ROG92871.1"/>
    </source>
</evidence>
<gene>
    <name evidence="4" type="ORF">BL124_00020795</name>
    <name evidence="2" type="ORF">DM078_00140</name>
    <name evidence="3" type="ORF">DW286_11280</name>
    <name evidence="9" type="ORF">E1814_27100</name>
    <name evidence="5" type="ORF">EAO17_11325</name>
    <name evidence="10" type="ORF">FXN67_30670</name>
    <name evidence="8" type="ORF">SAMEA3499874_03137</name>
    <name evidence="6" type="ORF">SAMEA3649591_03633</name>
    <name evidence="7" type="ORF">SAMEA3720909_03300</name>
</gene>
<reference evidence="11 12" key="4">
    <citation type="submission" date="2018-08" db="EMBL/GenBank/DDBJ databases">
        <authorList>
            <consortium name="Pathogen Informatics"/>
        </authorList>
    </citation>
    <scope>NUCLEOTIDE SEQUENCE [LARGE SCALE GENOMIC DNA]</scope>
    <source>
        <strain evidence="8 11">EuSCAPE_AT002</strain>
        <strain evidence="6 12">EuSCAPE_GR003</strain>
        <strain evidence="7 13">EuSCAPE_UK014</strain>
    </source>
</reference>
<reference evidence="10 17" key="9">
    <citation type="submission" date="2019-08" db="EMBL/GenBank/DDBJ databases">
        <title>Phenotypic and genetic characterization of extended-spectrum b-lactamase-producing hypermucoviscous Klebsiella pneumoniae from Chile.</title>
        <authorList>
            <person name="Morales-Leon F."/>
            <person name="Caro C."/>
            <person name="Opazo-Capurro A."/>
            <person name="Lincopan N."/>
            <person name="Dominguez-Yevenes M."/>
            <person name="Lima C."/>
            <person name="Bello-Toledo H."/>
            <person name="Gonzalez-Rocha G."/>
        </authorList>
    </citation>
    <scope>NUCLEOTIDE SEQUENCE [LARGE SCALE GENOMIC DNA]</scope>
    <source>
        <strain evidence="10 17">UCO-494</strain>
    </source>
</reference>
<proteinExistence type="predicted"/>
<evidence type="ECO:0000256" key="1">
    <source>
        <dbReference type="SAM" id="MobiDB-lite"/>
    </source>
</evidence>
<evidence type="ECO:0000313" key="8">
    <source>
        <dbReference type="EMBL" id="SXG16802.1"/>
    </source>
</evidence>
<protein>
    <submittedName>
        <fullName evidence="4">Terminase</fullName>
    </submittedName>
</protein>
<reference evidence="5" key="5">
    <citation type="submission" date="2018-10" db="EMBL/GenBank/DDBJ databases">
        <authorList>
            <person name="Fan Y."/>
            <person name="Timp W."/>
            <person name="Bergman Y."/>
            <person name="Tamma P."/>
            <person name="Simner P."/>
        </authorList>
    </citation>
    <scope>NUCLEOTIDE SEQUENCE</scope>
    <source>
        <strain evidence="5">KLPN_104</strain>
    </source>
</reference>
<dbReference type="EMBL" id="SMTN01000059">
    <property type="protein sequence ID" value="TDJ92127.1"/>
    <property type="molecule type" value="Genomic_DNA"/>
</dbReference>
<feature type="region of interest" description="Disordered" evidence="1">
    <location>
        <begin position="1"/>
        <end position="21"/>
    </location>
</feature>